<proteinExistence type="predicted"/>
<protein>
    <submittedName>
        <fullName evidence="1">Uncharacterized protein</fullName>
    </submittedName>
</protein>
<dbReference type="OrthoDB" id="9804086at2"/>
<dbReference type="EMBL" id="CP013650">
    <property type="protein sequence ID" value="ALS97172.1"/>
    <property type="molecule type" value="Genomic_DNA"/>
</dbReference>
<dbReference type="Proteomes" id="UP000068447">
    <property type="component" value="Chromosome"/>
</dbReference>
<dbReference type="CDD" id="cd06462">
    <property type="entry name" value="Peptidase_S24_S26"/>
    <property type="match status" value="1"/>
</dbReference>
<accession>A0A0U2Z3Y3</accession>
<evidence type="ECO:0000313" key="2">
    <source>
        <dbReference type="Proteomes" id="UP000068447"/>
    </source>
</evidence>
<dbReference type="RefSeq" id="WP_062475738.1">
    <property type="nucleotide sequence ID" value="NZ_CP013650.1"/>
</dbReference>
<name>A0A0U2Z3Y3_9ALTE</name>
<dbReference type="AlphaFoldDB" id="A0A0U2Z3Y3"/>
<dbReference type="STRING" id="1526571.AT746_02005"/>
<evidence type="ECO:0000313" key="1">
    <source>
        <dbReference type="EMBL" id="ALS97172.1"/>
    </source>
</evidence>
<keyword evidence="2" id="KW-1185">Reference proteome</keyword>
<gene>
    <name evidence="1" type="ORF">AT746_02005</name>
</gene>
<organism evidence="1 2">
    <name type="scientific">Lacimicrobium alkaliphilum</name>
    <dbReference type="NCBI Taxonomy" id="1526571"/>
    <lineage>
        <taxon>Bacteria</taxon>
        <taxon>Pseudomonadati</taxon>
        <taxon>Pseudomonadota</taxon>
        <taxon>Gammaproteobacteria</taxon>
        <taxon>Alteromonadales</taxon>
        <taxon>Alteromonadaceae</taxon>
        <taxon>Lacimicrobium</taxon>
    </lineage>
</organism>
<dbReference type="KEGG" id="lal:AT746_02005"/>
<reference evidence="1 2" key="1">
    <citation type="submission" date="2015-12" db="EMBL/GenBank/DDBJ databases">
        <title>Complete genome of Lacimicrobium alkaliphilum KCTC 32984.</title>
        <authorList>
            <person name="Kim S.-G."/>
            <person name="Lee Y.-J."/>
        </authorList>
    </citation>
    <scope>NUCLEOTIDE SEQUENCE [LARGE SCALE GENOMIC DNA]</scope>
    <source>
        <strain evidence="1 2">YelD216</strain>
    </source>
</reference>
<sequence>MAIERQDETCDNQYVLRVIRKTAEGEYWLHATNPDYKDFAATEAMRPFARLRAVLGEEEQL</sequence>